<comment type="similarity">
    <text evidence="4">Belongs to the class B bacterial acid phosphatase family.</text>
</comment>
<dbReference type="InterPro" id="IPR036412">
    <property type="entry name" value="HAD-like_sf"/>
</dbReference>
<dbReference type="SFLD" id="SFLDG01127">
    <property type="entry name" value="C1.3:_Acid_Phosphatase_Like"/>
    <property type="match status" value="1"/>
</dbReference>
<keyword evidence="8" id="KW-0479">Metal-binding</keyword>
<dbReference type="GO" id="GO:0003993">
    <property type="term" value="F:acid phosphatase activity"/>
    <property type="evidence" value="ECO:0007669"/>
    <property type="project" value="UniProtKB-EC"/>
</dbReference>
<comment type="subcellular location">
    <subcellularLocation>
        <location evidence="3">Periplasm</location>
    </subcellularLocation>
</comment>
<evidence type="ECO:0000256" key="3">
    <source>
        <dbReference type="ARBA" id="ARBA00004418"/>
    </source>
</evidence>
<evidence type="ECO:0000256" key="13">
    <source>
        <dbReference type="SAM" id="MobiDB-lite"/>
    </source>
</evidence>
<organism evidence="15 16">
    <name type="scientific">Geomonas terrae</name>
    <dbReference type="NCBI Taxonomy" id="2562681"/>
    <lineage>
        <taxon>Bacteria</taxon>
        <taxon>Pseudomonadati</taxon>
        <taxon>Thermodesulfobacteriota</taxon>
        <taxon>Desulfuromonadia</taxon>
        <taxon>Geobacterales</taxon>
        <taxon>Geobacteraceae</taxon>
        <taxon>Geomonas</taxon>
    </lineage>
</organism>
<feature type="signal peptide" evidence="14">
    <location>
        <begin position="1"/>
        <end position="21"/>
    </location>
</feature>
<dbReference type="InterPro" id="IPR010025">
    <property type="entry name" value="HAD-SF_ppase_IIIB_AphA"/>
</dbReference>
<feature type="chain" id="PRO_5020230272" description="Class B acid phosphatase" evidence="14">
    <location>
        <begin position="22"/>
        <end position="219"/>
    </location>
</feature>
<dbReference type="Pfam" id="PF03767">
    <property type="entry name" value="Acid_phosphat_B"/>
    <property type="match status" value="1"/>
</dbReference>
<comment type="catalytic activity">
    <reaction evidence="1">
        <text>a phosphate monoester + H2O = an alcohol + phosphate</text>
        <dbReference type="Rhea" id="RHEA:15017"/>
        <dbReference type="ChEBI" id="CHEBI:15377"/>
        <dbReference type="ChEBI" id="CHEBI:30879"/>
        <dbReference type="ChEBI" id="CHEBI:43474"/>
        <dbReference type="ChEBI" id="CHEBI:67140"/>
        <dbReference type="EC" id="3.1.3.2"/>
    </reaction>
</comment>
<evidence type="ECO:0000256" key="9">
    <source>
        <dbReference type="ARBA" id="ARBA00022729"/>
    </source>
</evidence>
<evidence type="ECO:0000313" key="16">
    <source>
        <dbReference type="Proteomes" id="UP000306416"/>
    </source>
</evidence>
<evidence type="ECO:0000313" key="15">
    <source>
        <dbReference type="EMBL" id="TGU72554.1"/>
    </source>
</evidence>
<evidence type="ECO:0000256" key="1">
    <source>
        <dbReference type="ARBA" id="ARBA00000032"/>
    </source>
</evidence>
<gene>
    <name evidence="15" type="ORF">E4633_09630</name>
</gene>
<dbReference type="AlphaFoldDB" id="A0A4S1CG79"/>
<keyword evidence="10" id="KW-0574">Periplasm</keyword>
<comment type="cofactor">
    <cofactor evidence="2">
        <name>Mg(2+)</name>
        <dbReference type="ChEBI" id="CHEBI:18420"/>
    </cofactor>
</comment>
<dbReference type="Gene3D" id="3.40.50.1000">
    <property type="entry name" value="HAD superfamily/HAD-like"/>
    <property type="match status" value="1"/>
</dbReference>
<dbReference type="SUPFAM" id="SSF56784">
    <property type="entry name" value="HAD-like"/>
    <property type="match status" value="1"/>
</dbReference>
<evidence type="ECO:0000256" key="6">
    <source>
        <dbReference type="ARBA" id="ARBA00012646"/>
    </source>
</evidence>
<evidence type="ECO:0000256" key="10">
    <source>
        <dbReference type="ARBA" id="ARBA00022764"/>
    </source>
</evidence>
<dbReference type="RefSeq" id="WP_135870030.1">
    <property type="nucleotide sequence ID" value="NZ_SRSC01000002.1"/>
</dbReference>
<name>A0A4S1CG79_9BACT</name>
<dbReference type="GO" id="GO:0030288">
    <property type="term" value="C:outer membrane-bounded periplasmic space"/>
    <property type="evidence" value="ECO:0007669"/>
    <property type="project" value="InterPro"/>
</dbReference>
<evidence type="ECO:0000256" key="14">
    <source>
        <dbReference type="SAM" id="SignalP"/>
    </source>
</evidence>
<evidence type="ECO:0000256" key="5">
    <source>
        <dbReference type="ARBA" id="ARBA00011881"/>
    </source>
</evidence>
<evidence type="ECO:0000256" key="8">
    <source>
        <dbReference type="ARBA" id="ARBA00022723"/>
    </source>
</evidence>
<evidence type="ECO:0000256" key="12">
    <source>
        <dbReference type="ARBA" id="ARBA00022842"/>
    </source>
</evidence>
<sequence>MRRIKAAMMALALYSALGSSAGATSARYVTLDGLEKSLPTTPIVAGFDIDDTVLFSTPAYSYGANNGEGPGGTNRYGADYLANPQFRKDLNQYLDKFSMKKKAGEELIAMHKRRGDTIVFITKRNCYDDDAEVIQKRMNKLFALTSQVFCTNEQSKTPYLEKTGARIYYGDADTDIEYSMQVKGDKVRPIRVERSRMSTNKGEYHPGKYGEEILADSEN</sequence>
<dbReference type="GO" id="GO:0046872">
    <property type="term" value="F:metal ion binding"/>
    <property type="evidence" value="ECO:0007669"/>
    <property type="project" value="UniProtKB-KW"/>
</dbReference>
<accession>A0A4S1CG79</accession>
<proteinExistence type="inferred from homology"/>
<evidence type="ECO:0000256" key="7">
    <source>
        <dbReference type="ARBA" id="ARBA00022113"/>
    </source>
</evidence>
<dbReference type="SFLD" id="SFLDS00003">
    <property type="entry name" value="Haloacid_Dehalogenase"/>
    <property type="match status" value="1"/>
</dbReference>
<dbReference type="Proteomes" id="UP000306416">
    <property type="component" value="Unassembled WGS sequence"/>
</dbReference>
<comment type="subunit">
    <text evidence="5">Homotetramer.</text>
</comment>
<protein>
    <recommendedName>
        <fullName evidence="7">Class B acid phosphatase</fullName>
        <ecNumber evidence="6">3.1.3.2</ecNumber>
    </recommendedName>
</protein>
<feature type="compositionally biased region" description="Basic and acidic residues" evidence="13">
    <location>
        <begin position="198"/>
        <end position="211"/>
    </location>
</feature>
<keyword evidence="12" id="KW-0460">Magnesium</keyword>
<feature type="region of interest" description="Disordered" evidence="13">
    <location>
        <begin position="198"/>
        <end position="219"/>
    </location>
</feature>
<keyword evidence="16" id="KW-1185">Reference proteome</keyword>
<keyword evidence="9 14" id="KW-0732">Signal</keyword>
<keyword evidence="11" id="KW-0378">Hydrolase</keyword>
<evidence type="ECO:0000256" key="11">
    <source>
        <dbReference type="ARBA" id="ARBA00022801"/>
    </source>
</evidence>
<dbReference type="InterPro" id="IPR023214">
    <property type="entry name" value="HAD_sf"/>
</dbReference>
<dbReference type="EMBL" id="SRSC01000002">
    <property type="protein sequence ID" value="TGU72554.1"/>
    <property type="molecule type" value="Genomic_DNA"/>
</dbReference>
<dbReference type="EC" id="3.1.3.2" evidence="6"/>
<evidence type="ECO:0000256" key="4">
    <source>
        <dbReference type="ARBA" id="ARBA00007752"/>
    </source>
</evidence>
<reference evidence="15 16" key="1">
    <citation type="submission" date="2019-04" db="EMBL/GenBank/DDBJ databases">
        <title>Geobacter oryzae sp. nov., ferric-reducing bacteria isolated from paddy soil.</title>
        <authorList>
            <person name="Xu Z."/>
            <person name="Masuda Y."/>
            <person name="Itoh H."/>
            <person name="Senoo K."/>
        </authorList>
    </citation>
    <scope>NUCLEOTIDE SEQUENCE [LARGE SCALE GENOMIC DNA]</scope>
    <source>
        <strain evidence="15 16">Red111</strain>
    </source>
</reference>
<evidence type="ECO:0000256" key="2">
    <source>
        <dbReference type="ARBA" id="ARBA00001946"/>
    </source>
</evidence>
<dbReference type="InterPro" id="IPR005519">
    <property type="entry name" value="Acid_phosphat_B-like"/>
</dbReference>
<comment type="caution">
    <text evidence="15">The sequence shown here is derived from an EMBL/GenBank/DDBJ whole genome shotgun (WGS) entry which is preliminary data.</text>
</comment>